<protein>
    <submittedName>
        <fullName evidence="1">Uncharacterized protein</fullName>
    </submittedName>
</protein>
<evidence type="ECO:0000313" key="1">
    <source>
        <dbReference type="EMBL" id="OCT67502.1"/>
    </source>
</evidence>
<accession>A0A974H7A4</accession>
<dbReference type="Proteomes" id="UP000694892">
    <property type="component" value="Chromosome 8L"/>
</dbReference>
<sequence length="75" mass="8352">MKRGGYAICDVIIVIQVNKKETREGAATPGSCCPSPLIEHPSLLKRPTMQCSAPQFRHLEVRRMSKITISLQSGW</sequence>
<organism evidence="1 2">
    <name type="scientific">Xenopus laevis</name>
    <name type="common">African clawed frog</name>
    <dbReference type="NCBI Taxonomy" id="8355"/>
    <lineage>
        <taxon>Eukaryota</taxon>
        <taxon>Metazoa</taxon>
        <taxon>Chordata</taxon>
        <taxon>Craniata</taxon>
        <taxon>Vertebrata</taxon>
        <taxon>Euteleostomi</taxon>
        <taxon>Amphibia</taxon>
        <taxon>Batrachia</taxon>
        <taxon>Anura</taxon>
        <taxon>Pipoidea</taxon>
        <taxon>Pipidae</taxon>
        <taxon>Xenopodinae</taxon>
        <taxon>Xenopus</taxon>
        <taxon>Xenopus</taxon>
    </lineage>
</organism>
<gene>
    <name evidence="1" type="ORF">XELAEV_18038800mg</name>
</gene>
<reference evidence="2" key="1">
    <citation type="journal article" date="2016" name="Nature">
        <title>Genome evolution in the allotetraploid frog Xenopus laevis.</title>
        <authorList>
            <person name="Session A.M."/>
            <person name="Uno Y."/>
            <person name="Kwon T."/>
            <person name="Chapman J.A."/>
            <person name="Toyoda A."/>
            <person name="Takahashi S."/>
            <person name="Fukui A."/>
            <person name="Hikosaka A."/>
            <person name="Suzuki A."/>
            <person name="Kondo M."/>
            <person name="van Heeringen S.J."/>
            <person name="Quigley I."/>
            <person name="Heinz S."/>
            <person name="Ogino H."/>
            <person name="Ochi H."/>
            <person name="Hellsten U."/>
            <person name="Lyons J.B."/>
            <person name="Simakov O."/>
            <person name="Putnam N."/>
            <person name="Stites J."/>
            <person name="Kuroki Y."/>
            <person name="Tanaka T."/>
            <person name="Michiue T."/>
            <person name="Watanabe M."/>
            <person name="Bogdanovic O."/>
            <person name="Lister R."/>
            <person name="Georgiou G."/>
            <person name="Paranjpe S.S."/>
            <person name="van Kruijsbergen I."/>
            <person name="Shu S."/>
            <person name="Carlson J."/>
            <person name="Kinoshita T."/>
            <person name="Ohta Y."/>
            <person name="Mawaribuchi S."/>
            <person name="Jenkins J."/>
            <person name="Grimwood J."/>
            <person name="Schmutz J."/>
            <person name="Mitros T."/>
            <person name="Mozaffari S.V."/>
            <person name="Suzuki Y."/>
            <person name="Haramoto Y."/>
            <person name="Yamamoto T.S."/>
            <person name="Takagi C."/>
            <person name="Heald R."/>
            <person name="Miller K."/>
            <person name="Haudenschild C."/>
            <person name="Kitzman J."/>
            <person name="Nakayama T."/>
            <person name="Izutsu Y."/>
            <person name="Robert J."/>
            <person name="Fortriede J."/>
            <person name="Burns K."/>
            <person name="Lotay V."/>
            <person name="Karimi K."/>
            <person name="Yasuoka Y."/>
            <person name="Dichmann D.S."/>
            <person name="Flajnik M.F."/>
            <person name="Houston D.W."/>
            <person name="Shendure J."/>
            <person name="DuPasquier L."/>
            <person name="Vize P.D."/>
            <person name="Zorn A.M."/>
            <person name="Ito M."/>
            <person name="Marcotte E.M."/>
            <person name="Wallingford J.B."/>
            <person name="Ito Y."/>
            <person name="Asashima M."/>
            <person name="Ueno N."/>
            <person name="Matsuda Y."/>
            <person name="Veenstra G.J."/>
            <person name="Fujiyama A."/>
            <person name="Harland R.M."/>
            <person name="Taira M."/>
            <person name="Rokhsar D.S."/>
        </authorList>
    </citation>
    <scope>NUCLEOTIDE SEQUENCE [LARGE SCALE GENOMIC DNA]</scope>
    <source>
        <strain evidence="2">J</strain>
    </source>
</reference>
<name>A0A974H7A4_XENLA</name>
<dbReference type="AlphaFoldDB" id="A0A974H7A4"/>
<proteinExistence type="predicted"/>
<dbReference type="EMBL" id="CM004480">
    <property type="protein sequence ID" value="OCT67502.1"/>
    <property type="molecule type" value="Genomic_DNA"/>
</dbReference>
<evidence type="ECO:0000313" key="2">
    <source>
        <dbReference type="Proteomes" id="UP000694892"/>
    </source>
</evidence>